<comment type="caution">
    <text evidence="1">The sequence shown here is derived from an EMBL/GenBank/DDBJ whole genome shotgun (WGS) entry which is preliminary data.</text>
</comment>
<protein>
    <submittedName>
        <fullName evidence="1">Uncharacterized protein</fullName>
    </submittedName>
</protein>
<evidence type="ECO:0000313" key="1">
    <source>
        <dbReference type="EMBL" id="GAG76454.1"/>
    </source>
</evidence>
<feature type="non-terminal residue" evidence="1">
    <location>
        <position position="37"/>
    </location>
</feature>
<organism evidence="1">
    <name type="scientific">marine sediment metagenome</name>
    <dbReference type="NCBI Taxonomy" id="412755"/>
    <lineage>
        <taxon>unclassified sequences</taxon>
        <taxon>metagenomes</taxon>
        <taxon>ecological metagenomes</taxon>
    </lineage>
</organism>
<proteinExistence type="predicted"/>
<dbReference type="EMBL" id="BART01017317">
    <property type="protein sequence ID" value="GAG76454.1"/>
    <property type="molecule type" value="Genomic_DNA"/>
</dbReference>
<gene>
    <name evidence="1" type="ORF">S01H4_33004</name>
</gene>
<accession>X1A3W7</accession>
<sequence length="37" mass="4105">MELEKARAIAECLKAVLEVTCERIMIAGSIRRQSPTS</sequence>
<dbReference type="AlphaFoldDB" id="X1A3W7"/>
<reference evidence="1" key="1">
    <citation type="journal article" date="2014" name="Front. Microbiol.">
        <title>High frequency of phylogenetically diverse reductive dehalogenase-homologous genes in deep subseafloor sedimentary metagenomes.</title>
        <authorList>
            <person name="Kawai M."/>
            <person name="Futagami T."/>
            <person name="Toyoda A."/>
            <person name="Takaki Y."/>
            <person name="Nishi S."/>
            <person name="Hori S."/>
            <person name="Arai W."/>
            <person name="Tsubouchi T."/>
            <person name="Morono Y."/>
            <person name="Uchiyama I."/>
            <person name="Ito T."/>
            <person name="Fujiyama A."/>
            <person name="Inagaki F."/>
            <person name="Takami H."/>
        </authorList>
    </citation>
    <scope>NUCLEOTIDE SEQUENCE</scope>
    <source>
        <strain evidence="1">Expedition CK06-06</strain>
    </source>
</reference>
<name>X1A3W7_9ZZZZ</name>